<dbReference type="InterPro" id="IPR001650">
    <property type="entry name" value="Helicase_C-like"/>
</dbReference>
<dbReference type="InterPro" id="IPR040498">
    <property type="entry name" value="PriA_CRR"/>
</dbReference>
<keyword evidence="7 12" id="KW-0862">Zinc</keyword>
<evidence type="ECO:0000256" key="8">
    <source>
        <dbReference type="ARBA" id="ARBA00022840"/>
    </source>
</evidence>
<keyword evidence="10 12" id="KW-0413">Isomerase</keyword>
<dbReference type="SUPFAM" id="SSF52540">
    <property type="entry name" value="P-loop containing nucleoside triphosphate hydrolases"/>
    <property type="match status" value="1"/>
</dbReference>
<dbReference type="GO" id="GO:0006269">
    <property type="term" value="P:DNA replication, synthesis of primer"/>
    <property type="evidence" value="ECO:0007669"/>
    <property type="project" value="UniProtKB-KW"/>
</dbReference>
<evidence type="ECO:0000256" key="11">
    <source>
        <dbReference type="ARBA" id="ARBA00048988"/>
    </source>
</evidence>
<dbReference type="GO" id="GO:0006302">
    <property type="term" value="P:double-strand break repair"/>
    <property type="evidence" value="ECO:0007669"/>
    <property type="project" value="InterPro"/>
</dbReference>
<dbReference type="GO" id="GO:0043138">
    <property type="term" value="F:3'-5' DNA helicase activity"/>
    <property type="evidence" value="ECO:0007669"/>
    <property type="project" value="UniProtKB-EC"/>
</dbReference>
<evidence type="ECO:0000256" key="5">
    <source>
        <dbReference type="ARBA" id="ARBA00022801"/>
    </source>
</evidence>
<keyword evidence="1 12" id="KW-0639">Primosome</keyword>
<dbReference type="GO" id="GO:0016887">
    <property type="term" value="F:ATP hydrolysis activity"/>
    <property type="evidence" value="ECO:0007669"/>
    <property type="project" value="RHEA"/>
</dbReference>
<dbReference type="HOGENOM" id="CLU_013353_4_0_4"/>
<name>G4QDI3_TAYAM</name>
<dbReference type="RefSeq" id="WP_014110899.1">
    <property type="nucleotide sequence ID" value="NC_016043.1"/>
</dbReference>
<comment type="function">
    <text evidence="12">Initiates the restart of stalled replication forks, which reloads the replicative helicase on sites other than the origin of replication. Recognizes and binds to abandoned replication forks and remodels them to uncover a helicase loading site. Promotes assembly of the primosome at these replication forks.</text>
</comment>
<evidence type="ECO:0000256" key="3">
    <source>
        <dbReference type="ARBA" id="ARBA00022723"/>
    </source>
</evidence>
<evidence type="ECO:0000256" key="12">
    <source>
        <dbReference type="HAMAP-Rule" id="MF_00983"/>
    </source>
</evidence>
<feature type="binding site" evidence="12">
    <location>
        <position position="428"/>
    </location>
    <ligand>
        <name>Zn(2+)</name>
        <dbReference type="ChEBI" id="CHEBI:29105"/>
        <label>1</label>
    </ligand>
</feature>
<dbReference type="EC" id="5.6.2.4" evidence="12"/>
<organism evidence="14 15">
    <name type="scientific">Taylorella asinigenitalis (strain MCE3)</name>
    <dbReference type="NCBI Taxonomy" id="1008459"/>
    <lineage>
        <taxon>Bacteria</taxon>
        <taxon>Pseudomonadati</taxon>
        <taxon>Pseudomonadota</taxon>
        <taxon>Betaproteobacteria</taxon>
        <taxon>Burkholderiales</taxon>
        <taxon>Alcaligenaceae</taxon>
        <taxon>Taylorella</taxon>
    </lineage>
</organism>
<evidence type="ECO:0000256" key="6">
    <source>
        <dbReference type="ARBA" id="ARBA00022806"/>
    </source>
</evidence>
<keyword evidence="15" id="KW-1185">Reference proteome</keyword>
<dbReference type="NCBIfam" id="TIGR00595">
    <property type="entry name" value="priA"/>
    <property type="match status" value="1"/>
</dbReference>
<evidence type="ECO:0000256" key="2">
    <source>
        <dbReference type="ARBA" id="ARBA00022705"/>
    </source>
</evidence>
<keyword evidence="2 12" id="KW-0235">DNA replication</keyword>
<dbReference type="Pfam" id="PF00270">
    <property type="entry name" value="DEAD"/>
    <property type="match status" value="1"/>
</dbReference>
<keyword evidence="6 12" id="KW-0347">Helicase</keyword>
<keyword evidence="8 12" id="KW-0067">ATP-binding</keyword>
<evidence type="ECO:0000256" key="10">
    <source>
        <dbReference type="ARBA" id="ARBA00023235"/>
    </source>
</evidence>
<feature type="binding site" evidence="12">
    <location>
        <position position="415"/>
    </location>
    <ligand>
        <name>Zn(2+)</name>
        <dbReference type="ChEBI" id="CHEBI:29105"/>
        <label>2</label>
    </ligand>
</feature>
<keyword evidence="9 12" id="KW-0238">DNA-binding</keyword>
<dbReference type="STRING" id="1008459.TASI_0211"/>
<reference key="1">
    <citation type="submission" date="2011-09" db="EMBL/GenBank/DDBJ databases">
        <title>Genomic characterization of the Taylorella genus.</title>
        <authorList>
            <person name="Hebert L."/>
            <person name="Moumen B."/>
            <person name="Pons N."/>
            <person name="Duquesne F."/>
            <person name="Breuil M.-F."/>
            <person name="Goux D."/>
            <person name="Batto J.-M."/>
            <person name="Renault P."/>
            <person name="Laugier C."/>
            <person name="Petry S."/>
        </authorList>
    </citation>
    <scope>NUCLEOTIDE SEQUENCE</scope>
    <source>
        <strain>MCE3</strain>
    </source>
</reference>
<dbReference type="Pfam" id="PF17764">
    <property type="entry name" value="PriA_3primeBD"/>
    <property type="match status" value="1"/>
</dbReference>
<comment type="catalytic activity">
    <reaction evidence="11 12">
        <text>ATP + H2O = ADP + phosphate + H(+)</text>
        <dbReference type="Rhea" id="RHEA:13065"/>
        <dbReference type="ChEBI" id="CHEBI:15377"/>
        <dbReference type="ChEBI" id="CHEBI:15378"/>
        <dbReference type="ChEBI" id="CHEBI:30616"/>
        <dbReference type="ChEBI" id="CHEBI:43474"/>
        <dbReference type="ChEBI" id="CHEBI:456216"/>
        <dbReference type="EC" id="5.6.2.4"/>
    </reaction>
</comment>
<evidence type="ECO:0000256" key="4">
    <source>
        <dbReference type="ARBA" id="ARBA00022741"/>
    </source>
</evidence>
<proteinExistence type="inferred from homology"/>
<dbReference type="eggNOG" id="COG1198">
    <property type="taxonomic scope" value="Bacteria"/>
</dbReference>
<dbReference type="InterPro" id="IPR011545">
    <property type="entry name" value="DEAD/DEAH_box_helicase_dom"/>
</dbReference>
<sequence>MDKKWCRVALDIPLFNNFDYIIPEGVRVERGQRVIVEFGTKELIGVVIELLSETPVPAEKQKPILEVLDDLPSFSEKWLNFCEFASKYYIRPIGEVILPVLAPPLRNIKAYRGKTRTSPVYRLDKKKRKPLEEMEHKSIAPKLNPDQEAAAEYIKSISGFETVVLHGITGSGKTEVYLNAAEAVLEKGLQVVFLVPEINLTPQFEALIRARFAHKVGNASVLIMHSALSDGERLDAWVRMQRQEAKIVIGTRMSIFSPFENIGLIIVDEEHDASYKQQDGLRYSARDLAIWRGQQLGVPVVLGSATPSLETWRGVQTGRYKILSLKERASSGYPPNIRILNTKKIKTHNGIAEPLMDLISKKLEVGEQVMIYLNRRGFAPVLRCGSCGWVSGCPNCSVHMVLHRDLKRKINVLQCHHCGFSSSVPKHCPDCGEIDLSALGYGTQKLEEGLKEAFPSANILRIDADSTSRKGSAEHLFSKATKGEVDIIVGTQMLAKGHDFKKLSLVIVLNADLMLFNEDFRAGERLFAQLLQVAGRAGRHILDSLVVVQTEFEQHPLYDALVAQDYEKFAENSLAEREEAALPPYSYQILFTAQARDVNDALAFLEQVANVAMSSPSSDVRIYDPVPLQIVRVANVERAQLLLESNSRASLHGLVYEILPQIDKIKSSKIRYHIEVDPLSV</sequence>
<feature type="binding site" evidence="12">
    <location>
        <position position="393"/>
    </location>
    <ligand>
        <name>Zn(2+)</name>
        <dbReference type="ChEBI" id="CHEBI:29105"/>
        <label>2</label>
    </ligand>
</feature>
<dbReference type="InterPro" id="IPR041222">
    <property type="entry name" value="PriA_3primeBD"/>
</dbReference>
<feature type="binding site" evidence="12">
    <location>
        <position position="384"/>
    </location>
    <ligand>
        <name>Zn(2+)</name>
        <dbReference type="ChEBI" id="CHEBI:29105"/>
        <label>1</label>
    </ligand>
</feature>
<keyword evidence="3 12" id="KW-0479">Metal-binding</keyword>
<protein>
    <recommendedName>
        <fullName evidence="12">Replication restart protein PriA</fullName>
    </recommendedName>
    <alternativeName>
        <fullName evidence="12">ATP-dependent DNA helicase PriA</fullName>
        <ecNumber evidence="12">5.6.2.4</ecNumber>
    </alternativeName>
    <alternativeName>
        <fullName evidence="12">DNA 3'-5' helicase PriA</fullName>
    </alternativeName>
</protein>
<dbReference type="GO" id="GO:0008270">
    <property type="term" value="F:zinc ion binding"/>
    <property type="evidence" value="ECO:0007669"/>
    <property type="project" value="UniProtKB-UniRule"/>
</dbReference>
<feature type="binding site" evidence="12">
    <location>
        <position position="431"/>
    </location>
    <ligand>
        <name>Zn(2+)</name>
        <dbReference type="ChEBI" id="CHEBI:29105"/>
        <label>1</label>
    </ligand>
</feature>
<comment type="subunit">
    <text evidence="12">Component of the replication restart primosome.</text>
</comment>
<evidence type="ECO:0000259" key="13">
    <source>
        <dbReference type="PROSITE" id="PS51192"/>
    </source>
</evidence>
<dbReference type="AlphaFoldDB" id="G4QDI3"/>
<dbReference type="InterPro" id="IPR041236">
    <property type="entry name" value="PriA_C"/>
</dbReference>
<feature type="domain" description="Helicase ATP-binding" evidence="13">
    <location>
        <begin position="154"/>
        <end position="325"/>
    </location>
</feature>
<dbReference type="GO" id="GO:0005524">
    <property type="term" value="F:ATP binding"/>
    <property type="evidence" value="ECO:0007669"/>
    <property type="project" value="UniProtKB-UniRule"/>
</dbReference>
<dbReference type="CDD" id="cd18804">
    <property type="entry name" value="SF2_C_priA"/>
    <property type="match status" value="1"/>
</dbReference>
<evidence type="ECO:0000256" key="9">
    <source>
        <dbReference type="ARBA" id="ARBA00023125"/>
    </source>
</evidence>
<dbReference type="InterPro" id="IPR014001">
    <property type="entry name" value="Helicase_ATP-bd"/>
</dbReference>
<dbReference type="GO" id="GO:0003677">
    <property type="term" value="F:DNA binding"/>
    <property type="evidence" value="ECO:0007669"/>
    <property type="project" value="UniProtKB-UniRule"/>
</dbReference>
<dbReference type="Pfam" id="PF18074">
    <property type="entry name" value="PriA_C"/>
    <property type="match status" value="1"/>
</dbReference>
<keyword evidence="4 12" id="KW-0547">Nucleotide-binding</keyword>
<dbReference type="FunFam" id="3.40.50.300:FF:000489">
    <property type="entry name" value="Primosome assembly protein PriA"/>
    <property type="match status" value="1"/>
</dbReference>
<dbReference type="InterPro" id="IPR005259">
    <property type="entry name" value="PriA"/>
</dbReference>
<comment type="similarity">
    <text evidence="12">Belongs to the helicase family. PriA subfamily.</text>
</comment>
<dbReference type="Gene3D" id="3.40.50.300">
    <property type="entry name" value="P-loop containing nucleotide triphosphate hydrolases"/>
    <property type="match status" value="2"/>
</dbReference>
<dbReference type="OrthoDB" id="9759544at2"/>
<dbReference type="PANTHER" id="PTHR30580">
    <property type="entry name" value="PRIMOSOMAL PROTEIN N"/>
    <property type="match status" value="1"/>
</dbReference>
<dbReference type="GO" id="GO:0006310">
    <property type="term" value="P:DNA recombination"/>
    <property type="evidence" value="ECO:0007669"/>
    <property type="project" value="InterPro"/>
</dbReference>
<dbReference type="Pfam" id="PF18319">
    <property type="entry name" value="Zn_ribbon_PriA"/>
    <property type="match status" value="1"/>
</dbReference>
<comment type="cofactor">
    <cofactor evidence="12">
        <name>Zn(2+)</name>
        <dbReference type="ChEBI" id="CHEBI:29105"/>
    </cofactor>
    <text evidence="12">Binds 2 zinc ions per subunit.</text>
</comment>
<evidence type="ECO:0000313" key="14">
    <source>
        <dbReference type="EMBL" id="AEP36000.1"/>
    </source>
</evidence>
<gene>
    <name evidence="12" type="primary">priA</name>
    <name evidence="14" type="ordered locus">TASI_0211</name>
</gene>
<dbReference type="InterPro" id="IPR042115">
    <property type="entry name" value="PriA_3primeBD_sf"/>
</dbReference>
<dbReference type="GO" id="GO:1990077">
    <property type="term" value="C:primosome complex"/>
    <property type="evidence" value="ECO:0007669"/>
    <property type="project" value="UniProtKB-UniRule"/>
</dbReference>
<dbReference type="PANTHER" id="PTHR30580:SF0">
    <property type="entry name" value="PRIMOSOMAL PROTEIN N"/>
    <property type="match status" value="1"/>
</dbReference>
<feature type="binding site" evidence="12">
    <location>
        <position position="396"/>
    </location>
    <ligand>
        <name>Zn(2+)</name>
        <dbReference type="ChEBI" id="CHEBI:29105"/>
        <label>2</label>
    </ligand>
</feature>
<dbReference type="NCBIfam" id="NF004067">
    <property type="entry name" value="PRK05580.1-4"/>
    <property type="match status" value="1"/>
</dbReference>
<dbReference type="SMART" id="SM00487">
    <property type="entry name" value="DEXDc"/>
    <property type="match status" value="1"/>
</dbReference>
<dbReference type="Gene3D" id="3.40.1440.60">
    <property type="entry name" value="PriA, 3(prime) DNA-binding domain"/>
    <property type="match status" value="1"/>
</dbReference>
<dbReference type="GO" id="GO:0006270">
    <property type="term" value="P:DNA replication initiation"/>
    <property type="evidence" value="ECO:0007669"/>
    <property type="project" value="TreeGrafter"/>
</dbReference>
<dbReference type="HAMAP" id="MF_00983">
    <property type="entry name" value="PriA"/>
    <property type="match status" value="1"/>
</dbReference>
<accession>G4QDI3</accession>
<dbReference type="SMART" id="SM00490">
    <property type="entry name" value="HELICc"/>
    <property type="match status" value="1"/>
</dbReference>
<evidence type="ECO:0000313" key="15">
    <source>
        <dbReference type="Proteomes" id="UP000009284"/>
    </source>
</evidence>
<reference evidence="14 15" key="2">
    <citation type="journal article" date="2012" name="PLoS ONE">
        <title>Genomic characterization of the taylorella genus.</title>
        <authorList>
            <person name="Hebert L."/>
            <person name="Moumen B."/>
            <person name="Pons N."/>
            <person name="Duquesne F."/>
            <person name="Breuil M.F."/>
            <person name="Goux D."/>
            <person name="Batto J.M."/>
            <person name="Laugier C."/>
            <person name="Renault P."/>
            <person name="Petry S."/>
        </authorList>
    </citation>
    <scope>NUCLEOTIDE SEQUENCE [LARGE SCALE GENOMIC DNA]</scope>
    <source>
        <strain evidence="14 15">MCE3</strain>
    </source>
</reference>
<dbReference type="PROSITE" id="PS51192">
    <property type="entry name" value="HELICASE_ATP_BIND_1"/>
    <property type="match status" value="1"/>
</dbReference>
<feature type="binding site" evidence="12">
    <location>
        <position position="418"/>
    </location>
    <ligand>
        <name>Zn(2+)</name>
        <dbReference type="ChEBI" id="CHEBI:29105"/>
        <label>2</label>
    </ligand>
</feature>
<dbReference type="Proteomes" id="UP000009284">
    <property type="component" value="Chromosome"/>
</dbReference>
<evidence type="ECO:0000256" key="7">
    <source>
        <dbReference type="ARBA" id="ARBA00022833"/>
    </source>
</evidence>
<dbReference type="Pfam" id="PF00271">
    <property type="entry name" value="Helicase_C"/>
    <property type="match status" value="1"/>
</dbReference>
<dbReference type="InterPro" id="IPR027417">
    <property type="entry name" value="P-loop_NTPase"/>
</dbReference>
<dbReference type="EMBL" id="CP003059">
    <property type="protein sequence ID" value="AEP36000.1"/>
    <property type="molecule type" value="Genomic_DNA"/>
</dbReference>
<dbReference type="CDD" id="cd17929">
    <property type="entry name" value="DEXHc_priA"/>
    <property type="match status" value="1"/>
</dbReference>
<feature type="binding site" evidence="12">
    <location>
        <position position="387"/>
    </location>
    <ligand>
        <name>Zn(2+)</name>
        <dbReference type="ChEBI" id="CHEBI:29105"/>
        <label>1</label>
    </ligand>
</feature>
<evidence type="ECO:0000256" key="1">
    <source>
        <dbReference type="ARBA" id="ARBA00022515"/>
    </source>
</evidence>
<comment type="catalytic activity">
    <reaction evidence="12">
        <text>Couples ATP hydrolysis with the unwinding of duplex DNA by translocating in the 3'-5' direction.</text>
        <dbReference type="EC" id="5.6.2.4"/>
    </reaction>
</comment>
<keyword evidence="5 12" id="KW-0378">Hydrolase</keyword>
<dbReference type="KEGG" id="tas:TASI_0211"/>